<dbReference type="PANTHER" id="PTHR21364">
    <property type="entry name" value="GENERAL ODORANT-BINDING PROTEIN 19A"/>
    <property type="match status" value="1"/>
</dbReference>
<dbReference type="AlphaFoldDB" id="A0AAN7VJ32"/>
<name>A0AAN7VJ32_9COLE</name>
<dbReference type="EMBL" id="JAVRBK010000003">
    <property type="protein sequence ID" value="KAK5646068.1"/>
    <property type="molecule type" value="Genomic_DNA"/>
</dbReference>
<dbReference type="PANTHER" id="PTHR21364:SF2">
    <property type="entry name" value="GENERAL ODORANT-BINDING PROTEIN 19A"/>
    <property type="match status" value="1"/>
</dbReference>
<organism evidence="1 2">
    <name type="scientific">Pyrocoelia pectoralis</name>
    <dbReference type="NCBI Taxonomy" id="417401"/>
    <lineage>
        <taxon>Eukaryota</taxon>
        <taxon>Metazoa</taxon>
        <taxon>Ecdysozoa</taxon>
        <taxon>Arthropoda</taxon>
        <taxon>Hexapoda</taxon>
        <taxon>Insecta</taxon>
        <taxon>Pterygota</taxon>
        <taxon>Neoptera</taxon>
        <taxon>Endopterygota</taxon>
        <taxon>Coleoptera</taxon>
        <taxon>Polyphaga</taxon>
        <taxon>Elateriformia</taxon>
        <taxon>Elateroidea</taxon>
        <taxon>Lampyridae</taxon>
        <taxon>Lampyrinae</taxon>
        <taxon>Pyrocoelia</taxon>
    </lineage>
</organism>
<accession>A0AAN7VJ32</accession>
<dbReference type="Pfam" id="PF01395">
    <property type="entry name" value="PBP_GOBP"/>
    <property type="match status" value="1"/>
</dbReference>
<evidence type="ECO:0000313" key="1">
    <source>
        <dbReference type="EMBL" id="KAK5646068.1"/>
    </source>
</evidence>
<gene>
    <name evidence="1" type="ORF">RI129_004532</name>
</gene>
<dbReference type="SMART" id="SM00708">
    <property type="entry name" value="PhBP"/>
    <property type="match status" value="1"/>
</dbReference>
<proteinExistence type="predicted"/>
<dbReference type="InterPro" id="IPR036728">
    <property type="entry name" value="PBP_GOBP_sf"/>
</dbReference>
<dbReference type="CDD" id="cd23992">
    <property type="entry name" value="PBP_GOBP"/>
    <property type="match status" value="1"/>
</dbReference>
<protein>
    <submittedName>
        <fullName evidence="1">Uncharacterized protein</fullName>
    </submittedName>
</protein>
<dbReference type="GO" id="GO:0005549">
    <property type="term" value="F:odorant binding"/>
    <property type="evidence" value="ECO:0007669"/>
    <property type="project" value="InterPro"/>
</dbReference>
<dbReference type="GO" id="GO:0042048">
    <property type="term" value="P:olfactory behavior"/>
    <property type="evidence" value="ECO:0007669"/>
    <property type="project" value="TreeGrafter"/>
</dbReference>
<dbReference type="Gene3D" id="1.10.238.20">
    <property type="entry name" value="Pheromone/general odorant binding protein domain"/>
    <property type="match status" value="1"/>
</dbReference>
<evidence type="ECO:0000313" key="2">
    <source>
        <dbReference type="Proteomes" id="UP001329430"/>
    </source>
</evidence>
<sequence>MELNGNNPLPLLRLGCVQYAVFCMSDEMQELIDMLHNTCKEQSGASEDAVSAAKKGTFADDNNLRCYVKCIMSEMSTIDDDGIVDVDAAVALLPDDIRSKMEPTMRKCGTQSKASL</sequence>
<dbReference type="GO" id="GO:0007608">
    <property type="term" value="P:sensory perception of smell"/>
    <property type="evidence" value="ECO:0007669"/>
    <property type="project" value="TreeGrafter"/>
</dbReference>
<dbReference type="InterPro" id="IPR006170">
    <property type="entry name" value="PBP/GOBP"/>
</dbReference>
<reference evidence="1 2" key="1">
    <citation type="journal article" date="2024" name="Insects">
        <title>An Improved Chromosome-Level Genome Assembly of the Firefly Pyrocoelia pectoralis.</title>
        <authorList>
            <person name="Fu X."/>
            <person name="Meyer-Rochow V.B."/>
            <person name="Ballantyne L."/>
            <person name="Zhu X."/>
        </authorList>
    </citation>
    <scope>NUCLEOTIDE SEQUENCE [LARGE SCALE GENOMIC DNA]</scope>
    <source>
        <strain evidence="1">XCY_ONT2</strain>
    </source>
</reference>
<keyword evidence="2" id="KW-1185">Reference proteome</keyword>
<dbReference type="SUPFAM" id="SSF47565">
    <property type="entry name" value="Insect pheromone/odorant-binding proteins"/>
    <property type="match status" value="1"/>
</dbReference>
<dbReference type="GO" id="GO:0005576">
    <property type="term" value="C:extracellular region"/>
    <property type="evidence" value="ECO:0007669"/>
    <property type="project" value="TreeGrafter"/>
</dbReference>
<dbReference type="Proteomes" id="UP001329430">
    <property type="component" value="Chromosome 3"/>
</dbReference>
<dbReference type="GO" id="GO:0035275">
    <property type="term" value="F:dibutyl phthalate binding"/>
    <property type="evidence" value="ECO:0007669"/>
    <property type="project" value="TreeGrafter"/>
</dbReference>
<comment type="caution">
    <text evidence="1">The sequence shown here is derived from an EMBL/GenBank/DDBJ whole genome shotgun (WGS) entry which is preliminary data.</text>
</comment>